<dbReference type="Gramene" id="EOY03079">
    <property type="protein sequence ID" value="EOY03079"/>
    <property type="gene ID" value="TCM_017512"/>
</dbReference>
<proteinExistence type="predicted"/>
<gene>
    <name evidence="1" type="ORF">TCM_017512</name>
</gene>
<keyword evidence="2" id="KW-1185">Reference proteome</keyword>
<accession>A0A061EL95</accession>
<dbReference type="AlphaFoldDB" id="A0A061EL95"/>
<evidence type="ECO:0000313" key="1">
    <source>
        <dbReference type="EMBL" id="EOY03079.1"/>
    </source>
</evidence>
<dbReference type="InParanoid" id="A0A061EL95"/>
<dbReference type="Proteomes" id="UP000026915">
    <property type="component" value="Chromosome 4"/>
</dbReference>
<dbReference type="EMBL" id="CM001882">
    <property type="protein sequence ID" value="EOY03079.1"/>
    <property type="molecule type" value="Genomic_DNA"/>
</dbReference>
<protein>
    <submittedName>
        <fullName evidence="1">Uncharacterized protein</fullName>
    </submittedName>
</protein>
<dbReference type="HOGENOM" id="CLU_2692772_0_0_1"/>
<evidence type="ECO:0000313" key="2">
    <source>
        <dbReference type="Proteomes" id="UP000026915"/>
    </source>
</evidence>
<sequence length="74" mass="8716">MDTFPKCMDTFGLELVLTHENQRKKGNFLQQTFSNGSKASSTTKRLLQHIYKVKRVEKNIKYSSIKSYEEKEKK</sequence>
<organism evidence="1 2">
    <name type="scientific">Theobroma cacao</name>
    <name type="common">Cacao</name>
    <name type="synonym">Cocoa</name>
    <dbReference type="NCBI Taxonomy" id="3641"/>
    <lineage>
        <taxon>Eukaryota</taxon>
        <taxon>Viridiplantae</taxon>
        <taxon>Streptophyta</taxon>
        <taxon>Embryophyta</taxon>
        <taxon>Tracheophyta</taxon>
        <taxon>Spermatophyta</taxon>
        <taxon>Magnoliopsida</taxon>
        <taxon>eudicotyledons</taxon>
        <taxon>Gunneridae</taxon>
        <taxon>Pentapetalae</taxon>
        <taxon>rosids</taxon>
        <taxon>malvids</taxon>
        <taxon>Malvales</taxon>
        <taxon>Malvaceae</taxon>
        <taxon>Byttnerioideae</taxon>
        <taxon>Theobroma</taxon>
    </lineage>
</organism>
<reference evidence="1 2" key="1">
    <citation type="journal article" date="2013" name="Genome Biol.">
        <title>The genome sequence of the most widely cultivated cacao type and its use to identify candidate genes regulating pod color.</title>
        <authorList>
            <person name="Motamayor J.C."/>
            <person name="Mockaitis K."/>
            <person name="Schmutz J."/>
            <person name="Haiminen N."/>
            <person name="Iii D.L."/>
            <person name="Cornejo O."/>
            <person name="Findley S.D."/>
            <person name="Zheng P."/>
            <person name="Utro F."/>
            <person name="Royaert S."/>
            <person name="Saski C."/>
            <person name="Jenkins J."/>
            <person name="Podicheti R."/>
            <person name="Zhao M."/>
            <person name="Scheffler B.E."/>
            <person name="Stack J.C."/>
            <person name="Feltus F.A."/>
            <person name="Mustiga G.M."/>
            <person name="Amores F."/>
            <person name="Phillips W."/>
            <person name="Marelli J.P."/>
            <person name="May G.D."/>
            <person name="Shapiro H."/>
            <person name="Ma J."/>
            <person name="Bustamante C.D."/>
            <person name="Schnell R.J."/>
            <person name="Main D."/>
            <person name="Gilbert D."/>
            <person name="Parida L."/>
            <person name="Kuhn D.N."/>
        </authorList>
    </citation>
    <scope>NUCLEOTIDE SEQUENCE [LARGE SCALE GENOMIC DNA]</scope>
    <source>
        <strain evidence="2">cv. Matina 1-6</strain>
    </source>
</reference>
<name>A0A061EL95_THECC</name>